<comment type="similarity">
    <text evidence="5">Belongs to the queuine tRNA-ribosyltransferase family.</text>
</comment>
<feature type="binding site" evidence="5">
    <location>
        <position position="303"/>
    </location>
    <ligand>
        <name>Zn(2+)</name>
        <dbReference type="ChEBI" id="CHEBI:29105"/>
    </ligand>
</feature>
<dbReference type="InterPro" id="IPR050076">
    <property type="entry name" value="ArchSynthase1/Queuine_TRR"/>
</dbReference>
<keyword evidence="1 5" id="KW-0328">Glycosyltransferase</keyword>
<keyword evidence="5" id="KW-0479">Metal-binding</keyword>
<dbReference type="Gene3D" id="3.20.20.105">
    <property type="entry name" value="Queuine tRNA-ribosyltransferase-like"/>
    <property type="match status" value="1"/>
</dbReference>
<keyword evidence="2 5" id="KW-0808">Transferase</keyword>
<evidence type="ECO:0000259" key="6">
    <source>
        <dbReference type="Pfam" id="PF01702"/>
    </source>
</evidence>
<comment type="caution">
    <text evidence="7">The sequence shown here is derived from an EMBL/GenBank/DDBJ whole genome shotgun (WGS) entry which is preliminary data.</text>
</comment>
<comment type="subunit">
    <text evidence="5">Homodimer. Within each dimer, one monomer is responsible for RNA recognition and catalysis, while the other monomer binds to the replacement base PreQ1.</text>
</comment>
<reference evidence="7 8" key="1">
    <citation type="submission" date="2023-07" db="EMBL/GenBank/DDBJ databases">
        <title>Sorghum-associated microbial communities from plants grown in Nebraska, USA.</title>
        <authorList>
            <person name="Schachtman D."/>
        </authorList>
    </citation>
    <scope>NUCLEOTIDE SEQUENCE [LARGE SCALE GENOMIC DNA]</scope>
    <source>
        <strain evidence="7 8">BE107</strain>
    </source>
</reference>
<dbReference type="HAMAP" id="MF_00168">
    <property type="entry name" value="Q_tRNA_Tgt"/>
    <property type="match status" value="1"/>
</dbReference>
<feature type="binding site" evidence="5">
    <location>
        <position position="305"/>
    </location>
    <ligand>
        <name>Zn(2+)</name>
        <dbReference type="ChEBI" id="CHEBI:29105"/>
    </ligand>
</feature>
<comment type="pathway">
    <text evidence="5">tRNA modification; tRNA-queuosine biosynthesis.</text>
</comment>
<keyword evidence="4 5" id="KW-0671">Queuosine biosynthesis</keyword>
<accession>A0ABU1RPS8</accession>
<keyword evidence="5" id="KW-0862">Zinc</keyword>
<feature type="active site" description="Proton acceptor" evidence="5">
    <location>
        <position position="92"/>
    </location>
</feature>
<dbReference type="InterPro" id="IPR004803">
    <property type="entry name" value="TGT"/>
</dbReference>
<feature type="binding site" evidence="5">
    <location>
        <position position="215"/>
    </location>
    <ligand>
        <name>substrate</name>
    </ligand>
</feature>
<dbReference type="Proteomes" id="UP001254759">
    <property type="component" value="Unassembled WGS sequence"/>
</dbReference>
<dbReference type="NCBIfam" id="TIGR00449">
    <property type="entry name" value="tgt_general"/>
    <property type="match status" value="1"/>
</dbReference>
<dbReference type="PANTHER" id="PTHR46499">
    <property type="entry name" value="QUEUINE TRNA-RIBOSYLTRANSFERASE"/>
    <property type="match status" value="1"/>
</dbReference>
<dbReference type="GO" id="GO:0016757">
    <property type="term" value="F:glycosyltransferase activity"/>
    <property type="evidence" value="ECO:0007669"/>
    <property type="project" value="UniProtKB-KW"/>
</dbReference>
<dbReference type="EC" id="2.4.2.29" evidence="5"/>
<sequence length="368" mass="41059">MSRLSFQLLGTDGIARRGRLTFPRGTVETPAFMPVGTYGSVKGILPEHIKELGAEIILGNTFHLYLRPGLEVIAKHQGLHGFARWNKPILTDSGGFQVFSLAHQRKITEQGVTFNSPVDGSKVFLGPEESMRIQKTLDSDIVMIFDECTPYPATEEVASRSMELSLRWALRSKNAHEGNDAALFGIVQGGVHPELRTRSADGLQEIGFDGYAIGGLAVGEPEHERNAMLEHMHPLLPPDRPRYLMGVGRPEDLVEAVARGVDMFDCVMPTRNARNGHYFTSTGTVRIRNAKYEQDLDPIEPGCGCYACRNGFTRAYLRHLDRCNEMLAPMLGTLHNLWYYQKLMAGMREAIGQGRFEAFRASFYAARK</sequence>
<dbReference type="EMBL" id="JAVDTT010000001">
    <property type="protein sequence ID" value="MDR6840124.1"/>
    <property type="molecule type" value="Genomic_DNA"/>
</dbReference>
<feature type="active site" description="Nucleophile" evidence="5">
    <location>
        <position position="265"/>
    </location>
</feature>
<gene>
    <name evidence="5" type="primary">tgt</name>
    <name evidence="7" type="ORF">J2W94_000388</name>
</gene>
<evidence type="ECO:0000256" key="2">
    <source>
        <dbReference type="ARBA" id="ARBA00022679"/>
    </source>
</evidence>
<evidence type="ECO:0000256" key="3">
    <source>
        <dbReference type="ARBA" id="ARBA00022694"/>
    </source>
</evidence>
<comment type="function">
    <text evidence="5">Catalyzes the base-exchange of a guanine (G) residue with the queuine precursor 7-aminomethyl-7-deazaguanine (PreQ1) at position 34 (anticodon wobble position) in tRNAs with GU(N) anticodons (tRNA-Asp, -Asn, -His and -Tyr). Catalysis occurs through a double-displacement mechanism. The nucleophile active site attacks the C1' of nucleotide 34 to detach the guanine base from the RNA, forming a covalent enzyme-RNA intermediate. The proton acceptor active site deprotonates the incoming PreQ1, allowing a nucleophilic attack on the C1' of the ribose to form the product. After dissociation, two additional enzymatic reactions on the tRNA convert PreQ1 to queuine (Q), resulting in the hypermodified nucleoside queuosine (7-(((4,5-cis-dihydroxy-2-cyclopenten-1-yl)amino)methyl)-7-deazaguanosine).</text>
</comment>
<keyword evidence="3 5" id="KW-0819">tRNA processing</keyword>
<evidence type="ECO:0000313" key="8">
    <source>
        <dbReference type="Proteomes" id="UP001254759"/>
    </source>
</evidence>
<feature type="binding site" evidence="5">
    <location>
        <position position="188"/>
    </location>
    <ligand>
        <name>substrate</name>
    </ligand>
</feature>
<evidence type="ECO:0000256" key="5">
    <source>
        <dbReference type="HAMAP-Rule" id="MF_00168"/>
    </source>
</evidence>
<dbReference type="SUPFAM" id="SSF51713">
    <property type="entry name" value="tRNA-guanine transglycosylase"/>
    <property type="match status" value="1"/>
</dbReference>
<dbReference type="RefSeq" id="WP_310089951.1">
    <property type="nucleotide sequence ID" value="NZ_JAVDTT010000001.1"/>
</dbReference>
<feature type="binding site" evidence="5">
    <location>
        <position position="308"/>
    </location>
    <ligand>
        <name>Zn(2+)</name>
        <dbReference type="ChEBI" id="CHEBI:29105"/>
    </ligand>
</feature>
<feature type="region of interest" description="RNA binding" evidence="5">
    <location>
        <begin position="246"/>
        <end position="252"/>
    </location>
</feature>
<protein>
    <recommendedName>
        <fullName evidence="5">Queuine tRNA-ribosyltransferase</fullName>
        <ecNumber evidence="5">2.4.2.29</ecNumber>
    </recommendedName>
    <alternativeName>
        <fullName evidence="5">Guanine insertion enzyme</fullName>
    </alternativeName>
    <alternativeName>
        <fullName evidence="5">tRNA-guanine transglycosylase</fullName>
    </alternativeName>
</protein>
<dbReference type="PANTHER" id="PTHR46499:SF1">
    <property type="entry name" value="QUEUINE TRNA-RIBOSYLTRANSFERASE"/>
    <property type="match status" value="1"/>
</dbReference>
<keyword evidence="8" id="KW-1185">Reference proteome</keyword>
<feature type="domain" description="tRNA-guanine(15) transglycosylase-like" evidence="6">
    <location>
        <begin position="15"/>
        <end position="367"/>
    </location>
</feature>
<organism evidence="7 8">
    <name type="scientific">Pseudoxanthomonas sacheonensis</name>
    <dbReference type="NCBI Taxonomy" id="443615"/>
    <lineage>
        <taxon>Bacteria</taxon>
        <taxon>Pseudomonadati</taxon>
        <taxon>Pseudomonadota</taxon>
        <taxon>Gammaproteobacteria</taxon>
        <taxon>Lysobacterales</taxon>
        <taxon>Lysobacteraceae</taxon>
        <taxon>Pseudoxanthomonas</taxon>
    </lineage>
</organism>
<evidence type="ECO:0000256" key="1">
    <source>
        <dbReference type="ARBA" id="ARBA00022676"/>
    </source>
</evidence>
<comment type="cofactor">
    <cofactor evidence="5">
        <name>Zn(2+)</name>
        <dbReference type="ChEBI" id="CHEBI:29105"/>
    </cofactor>
    <text evidence="5">Binds 1 zinc ion per subunit.</text>
</comment>
<feature type="region of interest" description="RNA binding; important for wobble base 34 recognition" evidence="5">
    <location>
        <begin position="270"/>
        <end position="274"/>
    </location>
</feature>
<comment type="catalytic activity">
    <reaction evidence="5">
        <text>7-aminomethyl-7-carbaguanine + guanosine(34) in tRNA = 7-aminomethyl-7-carbaguanosine(34) in tRNA + guanine</text>
        <dbReference type="Rhea" id="RHEA:24104"/>
        <dbReference type="Rhea" id="RHEA-COMP:10341"/>
        <dbReference type="Rhea" id="RHEA-COMP:10342"/>
        <dbReference type="ChEBI" id="CHEBI:16235"/>
        <dbReference type="ChEBI" id="CHEBI:58703"/>
        <dbReference type="ChEBI" id="CHEBI:74269"/>
        <dbReference type="ChEBI" id="CHEBI:82833"/>
        <dbReference type="EC" id="2.4.2.29"/>
    </reaction>
</comment>
<name>A0ABU1RPS8_9GAMM</name>
<dbReference type="Pfam" id="PF01702">
    <property type="entry name" value="TGT"/>
    <property type="match status" value="1"/>
</dbReference>
<feature type="binding site" evidence="5">
    <location>
        <position position="146"/>
    </location>
    <ligand>
        <name>substrate</name>
    </ligand>
</feature>
<dbReference type="InterPro" id="IPR002616">
    <property type="entry name" value="tRNA_ribo_trans-like"/>
</dbReference>
<evidence type="ECO:0000313" key="7">
    <source>
        <dbReference type="EMBL" id="MDR6840124.1"/>
    </source>
</evidence>
<proteinExistence type="inferred from homology"/>
<dbReference type="NCBIfam" id="TIGR00430">
    <property type="entry name" value="Q_tRNA_tgt"/>
    <property type="match status" value="1"/>
</dbReference>
<feature type="binding site" evidence="5">
    <location>
        <position position="335"/>
    </location>
    <ligand>
        <name>Zn(2+)</name>
        <dbReference type="ChEBI" id="CHEBI:29105"/>
    </ligand>
</feature>
<feature type="binding site" evidence="5">
    <location>
        <begin position="92"/>
        <end position="96"/>
    </location>
    <ligand>
        <name>substrate</name>
    </ligand>
</feature>
<dbReference type="InterPro" id="IPR036511">
    <property type="entry name" value="TGT-like_sf"/>
</dbReference>
<evidence type="ECO:0000256" key="4">
    <source>
        <dbReference type="ARBA" id="ARBA00022785"/>
    </source>
</evidence>